<feature type="region of interest" description="Disordered" evidence="1">
    <location>
        <begin position="468"/>
        <end position="611"/>
    </location>
</feature>
<feature type="region of interest" description="Disordered" evidence="1">
    <location>
        <begin position="243"/>
        <end position="271"/>
    </location>
</feature>
<feature type="compositionally biased region" description="Polar residues" evidence="1">
    <location>
        <begin position="43"/>
        <end position="65"/>
    </location>
</feature>
<feature type="compositionally biased region" description="Basic residues" evidence="1">
    <location>
        <begin position="90"/>
        <end position="99"/>
    </location>
</feature>
<evidence type="ECO:0000313" key="3">
    <source>
        <dbReference type="Proteomes" id="UP001153618"/>
    </source>
</evidence>
<name>A0A9W4I0L4_PENOL</name>
<organism evidence="2 3">
    <name type="scientific">Penicillium olsonii</name>
    <dbReference type="NCBI Taxonomy" id="99116"/>
    <lineage>
        <taxon>Eukaryota</taxon>
        <taxon>Fungi</taxon>
        <taxon>Dikarya</taxon>
        <taxon>Ascomycota</taxon>
        <taxon>Pezizomycotina</taxon>
        <taxon>Eurotiomycetes</taxon>
        <taxon>Eurotiomycetidae</taxon>
        <taxon>Eurotiales</taxon>
        <taxon>Aspergillaceae</taxon>
        <taxon>Penicillium</taxon>
    </lineage>
</organism>
<feature type="compositionally biased region" description="Low complexity" evidence="1">
    <location>
        <begin position="500"/>
        <end position="515"/>
    </location>
</feature>
<proteinExistence type="predicted"/>
<evidence type="ECO:0000256" key="1">
    <source>
        <dbReference type="SAM" id="MobiDB-lite"/>
    </source>
</evidence>
<accession>A0A9W4I0L4</accession>
<gene>
    <name evidence="2" type="ORF">POLS_LOCUS6966</name>
</gene>
<dbReference type="OrthoDB" id="4505596at2759"/>
<dbReference type="AlphaFoldDB" id="A0A9W4I0L4"/>
<reference evidence="2" key="1">
    <citation type="submission" date="2021-07" db="EMBL/GenBank/DDBJ databases">
        <authorList>
            <person name="Branca A.L. A."/>
        </authorList>
    </citation>
    <scope>NUCLEOTIDE SEQUENCE</scope>
</reference>
<feature type="region of interest" description="Disordered" evidence="1">
    <location>
        <begin position="322"/>
        <end position="346"/>
    </location>
</feature>
<feature type="compositionally biased region" description="Low complexity" evidence="1">
    <location>
        <begin position="163"/>
        <end position="177"/>
    </location>
</feature>
<evidence type="ECO:0000313" key="2">
    <source>
        <dbReference type="EMBL" id="CAG8181553.1"/>
    </source>
</evidence>
<dbReference type="EMBL" id="CAJVOS010000038">
    <property type="protein sequence ID" value="CAG8181553.1"/>
    <property type="molecule type" value="Genomic_DNA"/>
</dbReference>
<feature type="compositionally biased region" description="Basic and acidic residues" evidence="1">
    <location>
        <begin position="210"/>
        <end position="219"/>
    </location>
</feature>
<dbReference type="Proteomes" id="UP001153618">
    <property type="component" value="Unassembled WGS sequence"/>
</dbReference>
<feature type="compositionally biased region" description="Low complexity" evidence="1">
    <location>
        <begin position="584"/>
        <end position="603"/>
    </location>
</feature>
<protein>
    <submittedName>
        <fullName evidence="2">Uncharacterized protein</fullName>
    </submittedName>
</protein>
<keyword evidence="3" id="KW-1185">Reference proteome</keyword>
<feature type="compositionally biased region" description="Basic residues" evidence="1">
    <location>
        <begin position="481"/>
        <end position="490"/>
    </location>
</feature>
<sequence>MLSLTMPPKKGPRKSMPARINRAPTLTPSRRSARAPPPHKSPGESSPPSKTLNIATASPQDTSINFRFYTPKSAPKSTVMAEPPPETPSSRRRAFKLRPSRLSTVHTPAAETPATNNNSRRTRRSAALETPKMEAKAASDLEIPDSVESSESNFELFAGNVGTKGNNLGTKGNNLGTKGLGTKGYTDALSSPTSTPDMRNSSRVRKPTRRAIESLETSKKGPRRKNTPAIVPTVEEGAKAVKNNVPKKPAQKTRTSKRMANSNLRKDDESADPEAEIRAVAKLMYDLVVKAHSPDFVLRPDYPEFIAKLRADYYRSRDQDKLGAAASTDQSTGSNDIDMVDQDTSDAPDITLTPFARSLTDTTDAGIFGFKKRSEAKVTDDGWVESGHFNHLGEEISIIPPDYHPHVAVHSYGYEGLPWPPVRARSTGQATNEYSHGFPPLLGNRNIPAMGLGPFVLENVKEEQAKILANAPPAAPAAKDKKPRARKRRHTEAISGGTNSEEASASAPAQTPAAPGERKSQRRRRQTAPAPANKAEPSSTLLVAAAEPAAAEPATKSDKPKVQQRLRLTLKPAKADSPAGASVSVEAPAEQPASPAPSSAASPAKRRRRRG</sequence>
<feature type="compositionally biased region" description="Low complexity" evidence="1">
    <location>
        <begin position="544"/>
        <end position="554"/>
    </location>
</feature>
<feature type="region of interest" description="Disordered" evidence="1">
    <location>
        <begin position="1"/>
        <end position="227"/>
    </location>
</feature>
<feature type="compositionally biased region" description="Polar residues" evidence="1">
    <location>
        <begin position="188"/>
        <end position="201"/>
    </location>
</feature>
<comment type="caution">
    <text evidence="2">The sequence shown here is derived from an EMBL/GenBank/DDBJ whole genome shotgun (WGS) entry which is preliminary data.</text>
</comment>